<dbReference type="GO" id="GO:0005829">
    <property type="term" value="C:cytosol"/>
    <property type="evidence" value="ECO:0007669"/>
    <property type="project" value="TreeGrafter"/>
</dbReference>
<proteinExistence type="predicted"/>
<protein>
    <submittedName>
        <fullName evidence="2">CRP-like cAMP-binding protein</fullName>
    </submittedName>
</protein>
<dbReference type="SMART" id="SM00100">
    <property type="entry name" value="cNMP"/>
    <property type="match status" value="1"/>
</dbReference>
<dbReference type="InterPro" id="IPR014710">
    <property type="entry name" value="RmlC-like_jellyroll"/>
</dbReference>
<name>A0A7X0DKM7_NOVIT</name>
<dbReference type="GO" id="GO:0005952">
    <property type="term" value="C:cAMP-dependent protein kinase complex"/>
    <property type="evidence" value="ECO:0007669"/>
    <property type="project" value="InterPro"/>
</dbReference>
<dbReference type="PROSITE" id="PS50042">
    <property type="entry name" value="CNMP_BINDING_3"/>
    <property type="match status" value="1"/>
</dbReference>
<dbReference type="Proteomes" id="UP000544872">
    <property type="component" value="Unassembled WGS sequence"/>
</dbReference>
<dbReference type="PANTHER" id="PTHR11635:SF152">
    <property type="entry name" value="CAMP-DEPENDENT PROTEIN KINASE TYPE I REGULATORY SUBUNIT-RELATED"/>
    <property type="match status" value="1"/>
</dbReference>
<dbReference type="Pfam" id="PF00027">
    <property type="entry name" value="cNMP_binding"/>
    <property type="match status" value="1"/>
</dbReference>
<dbReference type="InterPro" id="IPR018488">
    <property type="entry name" value="cNMP-bd_CS"/>
</dbReference>
<dbReference type="InterPro" id="IPR000595">
    <property type="entry name" value="cNMP-bd_dom"/>
</dbReference>
<keyword evidence="3" id="KW-1185">Reference proteome</keyword>
<feature type="domain" description="Cyclic nucleotide-binding" evidence="1">
    <location>
        <begin position="14"/>
        <end position="119"/>
    </location>
</feature>
<dbReference type="SUPFAM" id="SSF51206">
    <property type="entry name" value="cAMP-binding domain-like"/>
    <property type="match status" value="1"/>
</dbReference>
<dbReference type="RefSeq" id="WP_184260959.1">
    <property type="nucleotide sequence ID" value="NZ_JACIIX010000001.1"/>
</dbReference>
<organism evidence="2 3">
    <name type="scientific">Novispirillum itersonii</name>
    <name type="common">Aquaspirillum itersonii</name>
    <dbReference type="NCBI Taxonomy" id="189"/>
    <lineage>
        <taxon>Bacteria</taxon>
        <taxon>Pseudomonadati</taxon>
        <taxon>Pseudomonadota</taxon>
        <taxon>Alphaproteobacteria</taxon>
        <taxon>Rhodospirillales</taxon>
        <taxon>Novispirillaceae</taxon>
        <taxon>Novispirillum</taxon>
    </lineage>
</organism>
<gene>
    <name evidence="2" type="ORF">FHS48_000484</name>
</gene>
<dbReference type="Gene3D" id="2.60.120.10">
    <property type="entry name" value="Jelly Rolls"/>
    <property type="match status" value="1"/>
</dbReference>
<evidence type="ECO:0000313" key="2">
    <source>
        <dbReference type="EMBL" id="MBB6209103.1"/>
    </source>
</evidence>
<sequence>MRPYSDTPSTFERIGPRQYRVREGICLFREGQPGTGAFLIESGRVELTRKIRGSQTLLAVAGPGELIGEMALIDGEPRSATAITTVETILRAIPARDFCSQLQQLDPMTRMILRKMTRLVRRANDTLIFNPSTGQNDVNQ</sequence>
<comment type="caution">
    <text evidence="2">The sequence shown here is derived from an EMBL/GenBank/DDBJ whole genome shotgun (WGS) entry which is preliminary data.</text>
</comment>
<dbReference type="AlphaFoldDB" id="A0A7X0DKM7"/>
<evidence type="ECO:0000259" key="1">
    <source>
        <dbReference type="PROSITE" id="PS50042"/>
    </source>
</evidence>
<dbReference type="EMBL" id="JACIIX010000001">
    <property type="protein sequence ID" value="MBB6209103.1"/>
    <property type="molecule type" value="Genomic_DNA"/>
</dbReference>
<dbReference type="PANTHER" id="PTHR11635">
    <property type="entry name" value="CAMP-DEPENDENT PROTEIN KINASE REGULATORY CHAIN"/>
    <property type="match status" value="1"/>
</dbReference>
<accession>A0A7X0DKM7</accession>
<evidence type="ECO:0000313" key="3">
    <source>
        <dbReference type="Proteomes" id="UP000544872"/>
    </source>
</evidence>
<dbReference type="InterPro" id="IPR050503">
    <property type="entry name" value="cAMP-dep_PK_reg_su-like"/>
</dbReference>
<reference evidence="2 3" key="1">
    <citation type="submission" date="2020-08" db="EMBL/GenBank/DDBJ databases">
        <title>Genomic Encyclopedia of Type Strains, Phase IV (KMG-IV): sequencing the most valuable type-strain genomes for metagenomic binning, comparative biology and taxonomic classification.</title>
        <authorList>
            <person name="Goeker M."/>
        </authorList>
    </citation>
    <scope>NUCLEOTIDE SEQUENCE [LARGE SCALE GENOMIC DNA]</scope>
    <source>
        <strain evidence="2 3">DSM 11590</strain>
    </source>
</reference>
<dbReference type="CDD" id="cd00038">
    <property type="entry name" value="CAP_ED"/>
    <property type="match status" value="1"/>
</dbReference>
<dbReference type="PROSITE" id="PS00889">
    <property type="entry name" value="CNMP_BINDING_2"/>
    <property type="match status" value="1"/>
</dbReference>
<dbReference type="InterPro" id="IPR018490">
    <property type="entry name" value="cNMP-bd_dom_sf"/>
</dbReference>